<keyword evidence="1" id="KW-0812">Transmembrane</keyword>
<comment type="caution">
    <text evidence="2">The sequence shown here is derived from an EMBL/GenBank/DDBJ whole genome shotgun (WGS) entry which is preliminary data.</text>
</comment>
<keyword evidence="5" id="KW-1185">Reference proteome</keyword>
<dbReference type="EMBL" id="BQKB01000049">
    <property type="protein sequence ID" value="GJM53780.1"/>
    <property type="molecule type" value="Genomic_DNA"/>
</dbReference>
<feature type="transmembrane region" description="Helical" evidence="1">
    <location>
        <begin position="7"/>
        <end position="25"/>
    </location>
</feature>
<dbReference type="RefSeq" id="WP_264847196.1">
    <property type="nucleotide sequence ID" value="NZ_BPMA01000044.1"/>
</dbReference>
<protein>
    <recommendedName>
        <fullName evidence="6">DUF4258 domain-containing protein</fullName>
    </recommendedName>
</protein>
<reference evidence="2 5" key="1">
    <citation type="submission" date="2021-11" db="EMBL/GenBank/DDBJ databases">
        <title>Draft genome sequence of Capnocytophaga sp. strain KC07075 isolated from cat oral cavity.</title>
        <authorList>
            <person name="Suzuki M."/>
            <person name="Imaoka K."/>
            <person name="Kimura M."/>
            <person name="Morikawa S."/>
            <person name="Maeda K."/>
        </authorList>
    </citation>
    <scope>NUCLEOTIDE SEQUENCE</scope>
    <source>
        <strain evidence="2">KC07075</strain>
        <strain evidence="3 5">KC07079</strain>
    </source>
</reference>
<gene>
    <name evidence="2" type="ORF">RCZ15_19090</name>
    <name evidence="3" type="ORF">RCZ16_20960</name>
</gene>
<keyword evidence="1" id="KW-1133">Transmembrane helix</keyword>
<dbReference type="AlphaFoldDB" id="A0AAV5AUI4"/>
<proteinExistence type="predicted"/>
<evidence type="ECO:0000256" key="1">
    <source>
        <dbReference type="SAM" id="Phobius"/>
    </source>
</evidence>
<evidence type="ECO:0000313" key="3">
    <source>
        <dbReference type="EMBL" id="GJM53780.1"/>
    </source>
</evidence>
<evidence type="ECO:0008006" key="6">
    <source>
        <dbReference type="Google" id="ProtNLM"/>
    </source>
</evidence>
<dbReference type="Proteomes" id="UP001207736">
    <property type="component" value="Unassembled WGS sequence"/>
</dbReference>
<name>A0AAV5AUI4_9FLAO</name>
<dbReference type="Proteomes" id="UP001208692">
    <property type="component" value="Unassembled WGS sequence"/>
</dbReference>
<keyword evidence="1" id="KW-0472">Membrane</keyword>
<sequence>MDIVRRLGIFFIGLSIGIVILAFFFKGKGVEICYLPNCRVLKDIRNKTIFIDQSVEKQKFTLDVLKPIFWEGNVVFSQSDTRSTPCKTYLIEGLTTNNEMVKIKVENCPTKATIISVENF</sequence>
<dbReference type="EMBL" id="BQKA01000034">
    <property type="protein sequence ID" value="GJM50936.1"/>
    <property type="molecule type" value="Genomic_DNA"/>
</dbReference>
<evidence type="ECO:0000313" key="5">
    <source>
        <dbReference type="Proteomes" id="UP001208692"/>
    </source>
</evidence>
<accession>A0AAV5AUI4</accession>
<organism evidence="2 4">
    <name type="scientific">Capnocytophaga catalasegens</name>
    <dbReference type="NCBI Taxonomy" id="1004260"/>
    <lineage>
        <taxon>Bacteria</taxon>
        <taxon>Pseudomonadati</taxon>
        <taxon>Bacteroidota</taxon>
        <taxon>Flavobacteriia</taxon>
        <taxon>Flavobacteriales</taxon>
        <taxon>Flavobacteriaceae</taxon>
        <taxon>Capnocytophaga</taxon>
    </lineage>
</organism>
<evidence type="ECO:0000313" key="4">
    <source>
        <dbReference type="Proteomes" id="UP001207736"/>
    </source>
</evidence>
<evidence type="ECO:0000313" key="2">
    <source>
        <dbReference type="EMBL" id="GJM50936.1"/>
    </source>
</evidence>